<evidence type="ECO:0000256" key="1">
    <source>
        <dbReference type="ARBA" id="ARBA00010189"/>
    </source>
</evidence>
<dbReference type="Pfam" id="PF17727">
    <property type="entry name" value="CtsR_C"/>
    <property type="match status" value="1"/>
</dbReference>
<proteinExistence type="inferred from homology"/>
<keyword evidence="11" id="KW-1185">Reference proteome</keyword>
<dbReference type="AlphaFoldDB" id="A0A0R2C5S1"/>
<dbReference type="Gene3D" id="1.10.1200.150">
    <property type="entry name" value="Transcriptional regulator CtsR, C-terminal domain"/>
    <property type="match status" value="1"/>
</dbReference>
<dbReference type="InterPro" id="IPR041902">
    <property type="entry name" value="CtsR_N_sf"/>
</dbReference>
<dbReference type="Pfam" id="PF05848">
    <property type="entry name" value="CtsR"/>
    <property type="match status" value="1"/>
</dbReference>
<evidence type="ECO:0000256" key="2">
    <source>
        <dbReference type="ARBA" id="ARBA00014129"/>
    </source>
</evidence>
<reference evidence="10 11" key="1">
    <citation type="journal article" date="2015" name="Genome Announc.">
        <title>Expanding the biotechnology potential of lactobacilli through comparative genomics of 213 strains and associated genera.</title>
        <authorList>
            <person name="Sun Z."/>
            <person name="Harris H.M."/>
            <person name="McCann A."/>
            <person name="Guo C."/>
            <person name="Argimon S."/>
            <person name="Zhang W."/>
            <person name="Yang X."/>
            <person name="Jeffery I.B."/>
            <person name="Cooney J.C."/>
            <person name="Kagawa T.F."/>
            <person name="Liu W."/>
            <person name="Song Y."/>
            <person name="Salvetti E."/>
            <person name="Wrobel A."/>
            <person name="Rasinkangas P."/>
            <person name="Parkhill J."/>
            <person name="Rea M.C."/>
            <person name="O'Sullivan O."/>
            <person name="Ritari J."/>
            <person name="Douillard F.P."/>
            <person name="Paul Ross R."/>
            <person name="Yang R."/>
            <person name="Briner A.E."/>
            <person name="Felis G.E."/>
            <person name="de Vos W.M."/>
            <person name="Barrangou R."/>
            <person name="Klaenhammer T.R."/>
            <person name="Caufield P.W."/>
            <person name="Cui Y."/>
            <person name="Zhang H."/>
            <person name="O'Toole P.W."/>
        </authorList>
    </citation>
    <scope>NUCLEOTIDE SEQUENCE [LARGE SCALE GENOMIC DNA]</scope>
    <source>
        <strain evidence="10 11">DSM 22698</strain>
    </source>
</reference>
<dbReference type="GO" id="GO:0006355">
    <property type="term" value="P:regulation of DNA-templated transcription"/>
    <property type="evidence" value="ECO:0007669"/>
    <property type="project" value="UniProtKB-UniRule"/>
</dbReference>
<evidence type="ECO:0000256" key="6">
    <source>
        <dbReference type="ARBA" id="ARBA00023163"/>
    </source>
</evidence>
<evidence type="ECO:0000259" key="8">
    <source>
        <dbReference type="Pfam" id="PF05848"/>
    </source>
</evidence>
<keyword evidence="6 7" id="KW-0804">Transcription</keyword>
<dbReference type="InterPro" id="IPR041473">
    <property type="entry name" value="CtsR_C"/>
</dbReference>
<keyword evidence="4 7" id="KW-0805">Transcription regulation</keyword>
<evidence type="ECO:0000256" key="4">
    <source>
        <dbReference type="ARBA" id="ARBA00023015"/>
    </source>
</evidence>
<dbReference type="STRING" id="1423810.FD19_GL001450"/>
<evidence type="ECO:0000256" key="5">
    <source>
        <dbReference type="ARBA" id="ARBA00023125"/>
    </source>
</evidence>
<sequence length="155" mass="17771">MQAQSMSDIIEAYLNAILAEQRQVEIRRSEIAERFNCVPSQINYVLKTRFTPQRGYAVESKRGGGGYIRIVKAQLRDEQEPLTLMRAHVPDHLRESDARVMTQQLFDAHVIARETGNAMLAAMSHHTLAIADSESEQVIRARLMRAFLDSLRYER</sequence>
<dbReference type="InterPro" id="IPR040465">
    <property type="entry name" value="CtsR_N"/>
</dbReference>
<protein>
    <recommendedName>
        <fullName evidence="2 7">Transcriptional regulator CtsR</fullName>
    </recommendedName>
</protein>
<dbReference type="GO" id="GO:0003677">
    <property type="term" value="F:DNA binding"/>
    <property type="evidence" value="ECO:0007669"/>
    <property type="project" value="UniProtKB-UniRule"/>
</dbReference>
<accession>A0A0R2C5S1</accession>
<dbReference type="Proteomes" id="UP000051789">
    <property type="component" value="Unassembled WGS sequence"/>
</dbReference>
<keyword evidence="5 7" id="KW-0238">DNA-binding</keyword>
<comment type="similarity">
    <text evidence="1 7">Belongs to the CtsR family.</text>
</comment>
<dbReference type="PIRSF" id="PIRSF010607">
    <property type="entry name" value="Txn_repr_CtsR"/>
    <property type="match status" value="1"/>
</dbReference>
<dbReference type="InterPro" id="IPR041908">
    <property type="entry name" value="CtsR_C_sf"/>
</dbReference>
<feature type="domain" description="CtsR N-terminal HTH" evidence="8">
    <location>
        <begin position="5"/>
        <end position="73"/>
    </location>
</feature>
<comment type="caution">
    <text evidence="10">The sequence shown here is derived from an EMBL/GenBank/DDBJ whole genome shotgun (WGS) entry which is preliminary data.</text>
</comment>
<dbReference type="InterPro" id="IPR008463">
    <property type="entry name" value="CtsR"/>
</dbReference>
<evidence type="ECO:0000256" key="7">
    <source>
        <dbReference type="PIRNR" id="PIRNR010607"/>
    </source>
</evidence>
<name>A0A0R2C5S1_9LACO</name>
<keyword evidence="3 7" id="KW-0678">Repressor</keyword>
<evidence type="ECO:0000313" key="10">
    <source>
        <dbReference type="EMBL" id="KRM86871.1"/>
    </source>
</evidence>
<organism evidence="10 11">
    <name type="scientific">Lacticaseibacillus thailandensis DSM 22698 = JCM 13996</name>
    <dbReference type="NCBI Taxonomy" id="1423810"/>
    <lineage>
        <taxon>Bacteria</taxon>
        <taxon>Bacillati</taxon>
        <taxon>Bacillota</taxon>
        <taxon>Bacilli</taxon>
        <taxon>Lactobacillales</taxon>
        <taxon>Lactobacillaceae</taxon>
        <taxon>Lacticaseibacillus</taxon>
    </lineage>
</organism>
<feature type="domain" description="CtsR C-terminal dimerization" evidence="9">
    <location>
        <begin position="78"/>
        <end position="148"/>
    </location>
</feature>
<dbReference type="PATRIC" id="fig|1423810.4.peg.1490"/>
<evidence type="ECO:0000256" key="3">
    <source>
        <dbReference type="ARBA" id="ARBA00022491"/>
    </source>
</evidence>
<gene>
    <name evidence="10" type="ORF">FD19_GL001450</name>
</gene>
<evidence type="ECO:0000313" key="11">
    <source>
        <dbReference type="Proteomes" id="UP000051789"/>
    </source>
</evidence>
<evidence type="ECO:0000259" key="9">
    <source>
        <dbReference type="Pfam" id="PF17727"/>
    </source>
</evidence>
<dbReference type="EMBL" id="AYZK01000004">
    <property type="protein sequence ID" value="KRM86871.1"/>
    <property type="molecule type" value="Genomic_DNA"/>
</dbReference>
<dbReference type="RefSeq" id="WP_056969434.1">
    <property type="nucleotide sequence ID" value="NZ_AYZK01000004.1"/>
</dbReference>
<dbReference type="Gene3D" id="3.30.56.130">
    <property type="entry name" value="Transcriptional regulator CtsR, winged HTH domain"/>
    <property type="match status" value="1"/>
</dbReference>